<evidence type="ECO:0000256" key="1">
    <source>
        <dbReference type="SAM" id="MobiDB-lite"/>
    </source>
</evidence>
<evidence type="ECO:0000313" key="2">
    <source>
        <dbReference type="EMBL" id="QDR82141.1"/>
    </source>
</evidence>
<proteinExistence type="predicted"/>
<dbReference type="RefSeq" id="WP_144351562.1">
    <property type="nucleotide sequence ID" value="NZ_CP036259.1"/>
</dbReference>
<evidence type="ECO:0008006" key="4">
    <source>
        <dbReference type="Google" id="ProtNLM"/>
    </source>
</evidence>
<gene>
    <name evidence="2" type="ORF">SPTER_35620</name>
</gene>
<organism evidence="2 3">
    <name type="scientific">Sporomusa termitida</name>
    <dbReference type="NCBI Taxonomy" id="2377"/>
    <lineage>
        <taxon>Bacteria</taxon>
        <taxon>Bacillati</taxon>
        <taxon>Bacillota</taxon>
        <taxon>Negativicutes</taxon>
        <taxon>Selenomonadales</taxon>
        <taxon>Sporomusaceae</taxon>
        <taxon>Sporomusa</taxon>
    </lineage>
</organism>
<dbReference type="OrthoDB" id="1672732at2"/>
<feature type="compositionally biased region" description="Low complexity" evidence="1">
    <location>
        <begin position="219"/>
        <end position="232"/>
    </location>
</feature>
<reference evidence="2 3" key="1">
    <citation type="submission" date="2019-02" db="EMBL/GenBank/DDBJ databases">
        <title>Closed genome of Sporomusa termitida DSM 4440.</title>
        <authorList>
            <person name="Poehlein A."/>
            <person name="Daniel R."/>
        </authorList>
    </citation>
    <scope>NUCLEOTIDE SEQUENCE [LARGE SCALE GENOMIC DNA]</scope>
    <source>
        <strain evidence="2 3">DSM 4440</strain>
    </source>
</reference>
<dbReference type="AlphaFoldDB" id="A0A517DXQ6"/>
<evidence type="ECO:0000313" key="3">
    <source>
        <dbReference type="Proteomes" id="UP000320776"/>
    </source>
</evidence>
<protein>
    <recommendedName>
        <fullName evidence="4">Flagellar hook-length control protein FliK</fullName>
    </recommendedName>
</protein>
<keyword evidence="3" id="KW-1185">Reference proteome</keyword>
<sequence>MNNINSNSTAPVVPVKLETADSLAVRQQPAGDVPPSAASPKPAATPALLLALESFIATELAGLGKTLAGRTALVGSLAPEIQELVKNILQQTQAAATALPAGAAALLKSPRTAAEKLLALAAALEQTAAGEAGAPAGPPAGKPQAALTELISAWRQLSPRELKTMARAVRELAAAVLTPPEQAPAGRTPVPATVTQPGSLAAKPGSGAAVPAPLRGGTAEPAAQPQAPVQPELSDKAPASDKAPVIPLPGPPRQVRDMPAIPLRPGPEGTAPPANVSDLVKTVLSRPEMANSLRPEIRELIQTLLRQELPVQTGKSGQQVPPGLPARPELQTQPGLTDLPAALAAFIKSTRPLAEKLVLFAAALEQAAEASGPAERPAAKALAGTPVNPAETAAAWPGKSPQELKAAAGIIRGLAETMAKPGGGVAERQEQQSLLTFTIPLYFGDGQTAYPAHIHIYHQEQKDKNNPAGTEVETWLRLSLETENIGLVETSFRLYDGHTVDVKVRFADPAAADGFAAVVGEVKEKLSELPLTLGEFLVK</sequence>
<accession>A0A517DXQ6</accession>
<dbReference type="KEGG" id="sted:SPTER_35620"/>
<name>A0A517DXQ6_9FIRM</name>
<dbReference type="EMBL" id="CP036259">
    <property type="protein sequence ID" value="QDR82141.1"/>
    <property type="molecule type" value="Genomic_DNA"/>
</dbReference>
<dbReference type="Proteomes" id="UP000320776">
    <property type="component" value="Chromosome"/>
</dbReference>
<feature type="region of interest" description="Disordered" evidence="1">
    <location>
        <begin position="179"/>
        <end position="255"/>
    </location>
</feature>